<feature type="transmembrane region" description="Helical" evidence="9">
    <location>
        <begin position="411"/>
        <end position="427"/>
    </location>
</feature>
<protein>
    <submittedName>
        <fullName evidence="10">Uncharacterized protein</fullName>
    </submittedName>
</protein>
<feature type="transmembrane region" description="Helical" evidence="9">
    <location>
        <begin position="26"/>
        <end position="47"/>
    </location>
</feature>
<sequence>MTADSPSDRPVESDAPAEPPTIANRWYSVALIAAIGFAVTASALTALTNAYLQTPDETAHLDYAVQVWHGALPVFENGPAIAPPFGAIPPVQWVAQHPPLFYALLAPVVGPLVDAGRYPDAVLAGRLMNSLLSGVAVLAVWWAARRLHPTRPAVAPVAAIAAAMTGMLLLVGGAIYSDQLVIVFAALAVGVAASVLRNGVTTRLMVAAVLVATGGMLSRLAFALFLVALVAAVILAPAVAGSRWRGWARKLLALALMAAVTAVSSGWFYLRNQRLTGHIAGGHSDWSAEHLGRVSRSLSDVATDMAFWTKLLGVYRFNAPIDSPLQWALLVPAVVGVGVVVVLFVRRLRQRRWGADLLIVPMCAALVLGLLASQVQYTAFGGGVNTRYVLPLTVITATLVALGLTNWRRAAVALVAVWTAVAFWQFASSTSLDRFVLDAGNLMVGHALWALAAVCALGFVAAFALGHRRRAAPTATPAEPQPPAATAAAAPTEQLGASDAAASEPRPASAAAE</sequence>
<evidence type="ECO:0000256" key="2">
    <source>
        <dbReference type="ARBA" id="ARBA00022475"/>
    </source>
</evidence>
<evidence type="ECO:0000256" key="9">
    <source>
        <dbReference type="SAM" id="Phobius"/>
    </source>
</evidence>
<proteinExistence type="predicted"/>
<feature type="transmembrane region" description="Helical" evidence="9">
    <location>
        <begin position="127"/>
        <end position="144"/>
    </location>
</feature>
<keyword evidence="6 9" id="KW-1133">Transmembrane helix</keyword>
<feature type="transmembrane region" description="Helical" evidence="9">
    <location>
        <begin position="325"/>
        <end position="345"/>
    </location>
</feature>
<feature type="region of interest" description="Disordered" evidence="8">
    <location>
        <begin position="472"/>
        <end position="513"/>
    </location>
</feature>
<feature type="transmembrane region" description="Helical" evidence="9">
    <location>
        <begin position="220"/>
        <end position="239"/>
    </location>
</feature>
<dbReference type="GO" id="GO:0016763">
    <property type="term" value="F:pentosyltransferase activity"/>
    <property type="evidence" value="ECO:0007669"/>
    <property type="project" value="TreeGrafter"/>
</dbReference>
<evidence type="ECO:0000256" key="3">
    <source>
        <dbReference type="ARBA" id="ARBA00022676"/>
    </source>
</evidence>
<keyword evidence="11" id="KW-1185">Reference proteome</keyword>
<evidence type="ECO:0000313" key="11">
    <source>
        <dbReference type="Proteomes" id="UP000438182"/>
    </source>
</evidence>
<dbReference type="AlphaFoldDB" id="A0A6I4NZY2"/>
<organism evidence="10 11">
    <name type="scientific">Agromyces seonyuensis</name>
    <dbReference type="NCBI Taxonomy" id="2662446"/>
    <lineage>
        <taxon>Bacteria</taxon>
        <taxon>Bacillati</taxon>
        <taxon>Actinomycetota</taxon>
        <taxon>Actinomycetes</taxon>
        <taxon>Micrococcales</taxon>
        <taxon>Microbacteriaceae</taxon>
        <taxon>Agromyces</taxon>
    </lineage>
</organism>
<feature type="transmembrane region" description="Helical" evidence="9">
    <location>
        <begin position="388"/>
        <end position="404"/>
    </location>
</feature>
<keyword evidence="3" id="KW-0328">Glycosyltransferase</keyword>
<feature type="transmembrane region" description="Helical" evidence="9">
    <location>
        <begin position="447"/>
        <end position="465"/>
    </location>
</feature>
<name>A0A6I4NZY2_9MICO</name>
<evidence type="ECO:0000256" key="1">
    <source>
        <dbReference type="ARBA" id="ARBA00004651"/>
    </source>
</evidence>
<evidence type="ECO:0000256" key="4">
    <source>
        <dbReference type="ARBA" id="ARBA00022679"/>
    </source>
</evidence>
<keyword evidence="5 9" id="KW-0812">Transmembrane</keyword>
<evidence type="ECO:0000256" key="6">
    <source>
        <dbReference type="ARBA" id="ARBA00022989"/>
    </source>
</evidence>
<reference evidence="10 11" key="1">
    <citation type="submission" date="2019-12" db="EMBL/GenBank/DDBJ databases">
        <authorList>
            <person name="Kim Y.S."/>
        </authorList>
    </citation>
    <scope>NUCLEOTIDE SEQUENCE [LARGE SCALE GENOMIC DNA]</scope>
    <source>
        <strain evidence="10 11">MMS17-SY077</strain>
    </source>
</reference>
<dbReference type="EMBL" id="WSTA01000083">
    <property type="protein sequence ID" value="MWB99860.1"/>
    <property type="molecule type" value="Genomic_DNA"/>
</dbReference>
<evidence type="ECO:0000256" key="5">
    <source>
        <dbReference type="ARBA" id="ARBA00022692"/>
    </source>
</evidence>
<feature type="transmembrane region" description="Helical" evidence="9">
    <location>
        <begin position="156"/>
        <end position="176"/>
    </location>
</feature>
<gene>
    <name evidence="10" type="ORF">GB864_15030</name>
</gene>
<comment type="caution">
    <text evidence="10">The sequence shown here is derived from an EMBL/GenBank/DDBJ whole genome shotgun (WGS) entry which is preliminary data.</text>
</comment>
<dbReference type="PANTHER" id="PTHR33908">
    <property type="entry name" value="MANNOSYLTRANSFERASE YKCB-RELATED"/>
    <property type="match status" value="1"/>
</dbReference>
<feature type="transmembrane region" description="Helical" evidence="9">
    <location>
        <begin position="251"/>
        <end position="270"/>
    </location>
</feature>
<keyword evidence="7 9" id="KW-0472">Membrane</keyword>
<feature type="transmembrane region" description="Helical" evidence="9">
    <location>
        <begin position="181"/>
        <end position="200"/>
    </location>
</feature>
<keyword evidence="2" id="KW-1003">Cell membrane</keyword>
<evidence type="ECO:0000256" key="8">
    <source>
        <dbReference type="SAM" id="MobiDB-lite"/>
    </source>
</evidence>
<evidence type="ECO:0000256" key="7">
    <source>
        <dbReference type="ARBA" id="ARBA00023136"/>
    </source>
</evidence>
<accession>A0A6I4NZY2</accession>
<dbReference type="PANTHER" id="PTHR33908:SF11">
    <property type="entry name" value="MEMBRANE PROTEIN"/>
    <property type="match status" value="1"/>
</dbReference>
<evidence type="ECO:0000313" key="10">
    <source>
        <dbReference type="EMBL" id="MWB99860.1"/>
    </source>
</evidence>
<dbReference type="GO" id="GO:0009103">
    <property type="term" value="P:lipopolysaccharide biosynthetic process"/>
    <property type="evidence" value="ECO:0007669"/>
    <property type="project" value="UniProtKB-ARBA"/>
</dbReference>
<dbReference type="RefSeq" id="WP_160426505.1">
    <property type="nucleotide sequence ID" value="NZ_WSTA01000083.1"/>
</dbReference>
<keyword evidence="4" id="KW-0808">Transferase</keyword>
<comment type="subcellular location">
    <subcellularLocation>
        <location evidence="1">Cell membrane</location>
        <topology evidence="1">Multi-pass membrane protein</topology>
    </subcellularLocation>
</comment>
<dbReference type="GO" id="GO:0005886">
    <property type="term" value="C:plasma membrane"/>
    <property type="evidence" value="ECO:0007669"/>
    <property type="project" value="UniProtKB-SubCell"/>
</dbReference>
<feature type="transmembrane region" description="Helical" evidence="9">
    <location>
        <begin position="357"/>
        <end position="376"/>
    </location>
</feature>
<dbReference type="Proteomes" id="UP000438182">
    <property type="component" value="Unassembled WGS sequence"/>
</dbReference>
<dbReference type="InterPro" id="IPR050297">
    <property type="entry name" value="LipidA_mod_glycosyltrf_83"/>
</dbReference>